<dbReference type="PANTHER" id="PTHR33741">
    <property type="entry name" value="TRANSMEMBRANE PROTEIN DDB_G0269096-RELATED"/>
    <property type="match status" value="1"/>
</dbReference>
<feature type="transmembrane region" description="Helical" evidence="2">
    <location>
        <begin position="157"/>
        <end position="175"/>
    </location>
</feature>
<evidence type="ECO:0000256" key="2">
    <source>
        <dbReference type="SAM" id="Phobius"/>
    </source>
</evidence>
<dbReference type="OrthoDB" id="2016548at2759"/>
<evidence type="ECO:0000256" key="1">
    <source>
        <dbReference type="SAM" id="MobiDB-lite"/>
    </source>
</evidence>
<evidence type="ECO:0000313" key="4">
    <source>
        <dbReference type="EMBL" id="RMZ33036.1"/>
    </source>
</evidence>
<feature type="transmembrane region" description="Helical" evidence="2">
    <location>
        <begin position="228"/>
        <end position="249"/>
    </location>
</feature>
<dbReference type="EMBL" id="QWIT01000054">
    <property type="protein sequence ID" value="RMZ33036.1"/>
    <property type="molecule type" value="Genomic_DNA"/>
</dbReference>
<feature type="transmembrane region" description="Helical" evidence="2">
    <location>
        <begin position="187"/>
        <end position="207"/>
    </location>
</feature>
<gene>
    <name evidence="4" type="ORF">D0859_02832</name>
</gene>
<sequence length="355" mass="38607">MGDHKHDLCRSSGGVVITLALSLATTKLPGGVQRFGGGAKQTNMSAPKSLKDHVLNPNIDYWVNPWIPHNRLTRLPKPITHFLGVRQQPHVEPPAIVQWALMVLSTVAGLCLVGGVYNHASGLDYLHPPVMIASLGASAVLDYNAIRSPLAQPRNAVIGHTLSAIVGVAISKLFQLAPEPFFDNYSWVAGAVACACASLVMSMTGTVHPPGGATAILACTSKDVMPSGWAFAMFVLVGSLLMLGVALLFNNTLRQYPVYWWTPEEVGRQLRTSRKGESAEAAEDENRVEKQSSRDSDATLRQELSNQIDFVDDSEELLMTPYKLRIPSHIELADDEVSLLNKLQQRLQARNEVGT</sequence>
<dbReference type="Pfam" id="PF04982">
    <property type="entry name" value="TM_HPP"/>
    <property type="match status" value="1"/>
</dbReference>
<protein>
    <recommendedName>
        <fullName evidence="3">HPP transmembrane region domain-containing protein</fullName>
    </recommendedName>
</protein>
<evidence type="ECO:0000313" key="5">
    <source>
        <dbReference type="Proteomes" id="UP000281677"/>
    </source>
</evidence>
<dbReference type="AlphaFoldDB" id="A0A3M7J649"/>
<dbReference type="Proteomes" id="UP000281677">
    <property type="component" value="Unassembled WGS sequence"/>
</dbReference>
<accession>A0A3M7J649</accession>
<reference evidence="4 5" key="1">
    <citation type="journal article" date="2018" name="BMC Genomics">
        <title>Genomic evidence for intraspecific hybridization in a clonal and extremely halotolerant yeast.</title>
        <authorList>
            <person name="Gostincar C."/>
            <person name="Stajich J.E."/>
            <person name="Zupancic J."/>
            <person name="Zalar P."/>
            <person name="Gunde-Cimerman N."/>
        </authorList>
    </citation>
    <scope>NUCLEOTIDE SEQUENCE [LARGE SCALE GENOMIC DNA]</scope>
    <source>
        <strain evidence="4 5">EXF-120</strain>
    </source>
</reference>
<name>A0A3M7J649_HORWE</name>
<dbReference type="PANTHER" id="PTHR33741:SF5">
    <property type="entry name" value="TRANSMEMBRANE PROTEIN DDB_G0269096-RELATED"/>
    <property type="match status" value="1"/>
</dbReference>
<dbReference type="InterPro" id="IPR058581">
    <property type="entry name" value="TM_HPP"/>
</dbReference>
<keyword evidence="2" id="KW-0472">Membrane</keyword>
<feature type="domain" description="HPP transmembrane region" evidence="3">
    <location>
        <begin position="94"/>
        <end position="257"/>
    </location>
</feature>
<keyword evidence="2" id="KW-1133">Transmembrane helix</keyword>
<evidence type="ECO:0000259" key="3">
    <source>
        <dbReference type="Pfam" id="PF04982"/>
    </source>
</evidence>
<dbReference type="VEuPathDB" id="FungiDB:BTJ68_04586"/>
<keyword evidence="2" id="KW-0812">Transmembrane</keyword>
<feature type="region of interest" description="Disordered" evidence="1">
    <location>
        <begin position="272"/>
        <end position="299"/>
    </location>
</feature>
<feature type="compositionally biased region" description="Basic and acidic residues" evidence="1">
    <location>
        <begin position="274"/>
        <end position="299"/>
    </location>
</feature>
<feature type="transmembrane region" description="Helical" evidence="2">
    <location>
        <begin position="96"/>
        <end position="120"/>
    </location>
</feature>
<comment type="caution">
    <text evidence="4">The sequence shown here is derived from an EMBL/GenBank/DDBJ whole genome shotgun (WGS) entry which is preliminary data.</text>
</comment>
<dbReference type="InterPro" id="IPR007065">
    <property type="entry name" value="HPP"/>
</dbReference>
<proteinExistence type="predicted"/>
<organism evidence="4 5">
    <name type="scientific">Hortaea werneckii</name>
    <name type="common">Black yeast</name>
    <name type="synonym">Cladosporium werneckii</name>
    <dbReference type="NCBI Taxonomy" id="91943"/>
    <lineage>
        <taxon>Eukaryota</taxon>
        <taxon>Fungi</taxon>
        <taxon>Dikarya</taxon>
        <taxon>Ascomycota</taxon>
        <taxon>Pezizomycotina</taxon>
        <taxon>Dothideomycetes</taxon>
        <taxon>Dothideomycetidae</taxon>
        <taxon>Mycosphaerellales</taxon>
        <taxon>Teratosphaeriaceae</taxon>
        <taxon>Hortaea</taxon>
    </lineage>
</organism>